<organism evidence="1">
    <name type="scientific">Anguilla anguilla</name>
    <name type="common">European freshwater eel</name>
    <name type="synonym">Muraena anguilla</name>
    <dbReference type="NCBI Taxonomy" id="7936"/>
    <lineage>
        <taxon>Eukaryota</taxon>
        <taxon>Metazoa</taxon>
        <taxon>Chordata</taxon>
        <taxon>Craniata</taxon>
        <taxon>Vertebrata</taxon>
        <taxon>Euteleostomi</taxon>
        <taxon>Actinopterygii</taxon>
        <taxon>Neopterygii</taxon>
        <taxon>Teleostei</taxon>
        <taxon>Anguilliformes</taxon>
        <taxon>Anguillidae</taxon>
        <taxon>Anguilla</taxon>
    </lineage>
</organism>
<proteinExistence type="predicted"/>
<accession>A0A0E9S406</accession>
<name>A0A0E9S406_ANGAN</name>
<protein>
    <submittedName>
        <fullName evidence="1">Uncharacterized protein</fullName>
    </submittedName>
</protein>
<sequence length="79" mass="9041">MHSCHYTLEELYLFAPSTLTNLPRAPLLYSSYITLCIFDSFTSICTVRVFHQLRLYESAETPGSSVPSIRFLNYVGMVK</sequence>
<dbReference type="EMBL" id="GBXM01072408">
    <property type="protein sequence ID" value="JAH36169.1"/>
    <property type="molecule type" value="Transcribed_RNA"/>
</dbReference>
<evidence type="ECO:0000313" key="1">
    <source>
        <dbReference type="EMBL" id="JAH36169.1"/>
    </source>
</evidence>
<reference evidence="1" key="1">
    <citation type="submission" date="2014-11" db="EMBL/GenBank/DDBJ databases">
        <authorList>
            <person name="Amaro Gonzalez C."/>
        </authorList>
    </citation>
    <scope>NUCLEOTIDE SEQUENCE</scope>
</reference>
<reference evidence="1" key="2">
    <citation type="journal article" date="2015" name="Fish Shellfish Immunol.">
        <title>Early steps in the European eel (Anguilla anguilla)-Vibrio vulnificus interaction in the gills: Role of the RtxA13 toxin.</title>
        <authorList>
            <person name="Callol A."/>
            <person name="Pajuelo D."/>
            <person name="Ebbesson L."/>
            <person name="Teles M."/>
            <person name="MacKenzie S."/>
            <person name="Amaro C."/>
        </authorList>
    </citation>
    <scope>NUCLEOTIDE SEQUENCE</scope>
</reference>
<dbReference type="AlphaFoldDB" id="A0A0E9S406"/>